<evidence type="ECO:0000313" key="2">
    <source>
        <dbReference type="EnsemblMetazoa" id="ADIR010861-PA"/>
    </source>
</evidence>
<reference evidence="3" key="1">
    <citation type="submission" date="2013-03" db="EMBL/GenBank/DDBJ databases">
        <title>The Genome Sequence of Anopheles dirus WRAIR2.</title>
        <authorList>
            <consortium name="The Broad Institute Genomics Platform"/>
            <person name="Neafsey D.E."/>
            <person name="Walton C."/>
            <person name="Walker B."/>
            <person name="Young S.K."/>
            <person name="Zeng Q."/>
            <person name="Gargeya S."/>
            <person name="Fitzgerald M."/>
            <person name="Haas B."/>
            <person name="Abouelleil A."/>
            <person name="Allen A.W."/>
            <person name="Alvarado L."/>
            <person name="Arachchi H.M."/>
            <person name="Berlin A.M."/>
            <person name="Chapman S.B."/>
            <person name="Gainer-Dewar J."/>
            <person name="Goldberg J."/>
            <person name="Griggs A."/>
            <person name="Gujja S."/>
            <person name="Hansen M."/>
            <person name="Howarth C."/>
            <person name="Imamovic A."/>
            <person name="Ireland A."/>
            <person name="Larimer J."/>
            <person name="McCowan C."/>
            <person name="Murphy C."/>
            <person name="Pearson M."/>
            <person name="Poon T.W."/>
            <person name="Priest M."/>
            <person name="Roberts A."/>
            <person name="Saif S."/>
            <person name="Shea T."/>
            <person name="Sisk P."/>
            <person name="Sykes S."/>
            <person name="Wortman J."/>
            <person name="Nusbaum C."/>
            <person name="Birren B."/>
        </authorList>
    </citation>
    <scope>NUCLEOTIDE SEQUENCE [LARGE SCALE GENOMIC DNA]</scope>
    <source>
        <strain evidence="3">WRAIR2</strain>
    </source>
</reference>
<name>A0A182NT71_9DIPT</name>
<reference evidence="2" key="2">
    <citation type="submission" date="2020-05" db="UniProtKB">
        <authorList>
            <consortium name="EnsemblMetazoa"/>
        </authorList>
    </citation>
    <scope>IDENTIFICATION</scope>
    <source>
        <strain evidence="2">WRAIR2</strain>
    </source>
</reference>
<evidence type="ECO:0000256" key="1">
    <source>
        <dbReference type="SAM" id="MobiDB-lite"/>
    </source>
</evidence>
<feature type="region of interest" description="Disordered" evidence="1">
    <location>
        <begin position="1"/>
        <end position="22"/>
    </location>
</feature>
<proteinExistence type="predicted"/>
<accession>A0A182NT71</accession>
<dbReference type="AlphaFoldDB" id="A0A182NT71"/>
<dbReference type="Proteomes" id="UP000075884">
    <property type="component" value="Unassembled WGS sequence"/>
</dbReference>
<protein>
    <submittedName>
        <fullName evidence="2">Uncharacterized protein</fullName>
    </submittedName>
</protein>
<dbReference type="EnsemblMetazoa" id="ADIR010861-RA">
    <property type="protein sequence ID" value="ADIR010861-PA"/>
    <property type="gene ID" value="ADIR010861"/>
</dbReference>
<dbReference type="VEuPathDB" id="VectorBase:ADIR010861"/>
<keyword evidence="3" id="KW-1185">Reference proteome</keyword>
<sequence length="74" mass="8083">MGQTRNSPAENTEQMTQGTGGFGYELLRSQLDEVQESISQLQQSAVGRDDCTAQHGTAMATILNRLEAIEKKLV</sequence>
<feature type="compositionally biased region" description="Polar residues" evidence="1">
    <location>
        <begin position="1"/>
        <end position="17"/>
    </location>
</feature>
<evidence type="ECO:0000313" key="3">
    <source>
        <dbReference type="Proteomes" id="UP000075884"/>
    </source>
</evidence>
<organism evidence="2 3">
    <name type="scientific">Anopheles dirus</name>
    <dbReference type="NCBI Taxonomy" id="7168"/>
    <lineage>
        <taxon>Eukaryota</taxon>
        <taxon>Metazoa</taxon>
        <taxon>Ecdysozoa</taxon>
        <taxon>Arthropoda</taxon>
        <taxon>Hexapoda</taxon>
        <taxon>Insecta</taxon>
        <taxon>Pterygota</taxon>
        <taxon>Neoptera</taxon>
        <taxon>Endopterygota</taxon>
        <taxon>Diptera</taxon>
        <taxon>Nematocera</taxon>
        <taxon>Culicoidea</taxon>
        <taxon>Culicidae</taxon>
        <taxon>Anophelinae</taxon>
        <taxon>Anopheles</taxon>
    </lineage>
</organism>